<dbReference type="RefSeq" id="XP_031389909.1">
    <property type="nucleotide sequence ID" value="XM_031534049.1"/>
</dbReference>
<feature type="domain" description="Rhamnogalacturonase A/B/Epimerase-like pectate lyase" evidence="3">
    <location>
        <begin position="76"/>
        <end position="299"/>
    </location>
</feature>
<reference evidence="7" key="4">
    <citation type="submission" date="2025-04" db="UniProtKB">
        <authorList>
            <consortium name="RefSeq"/>
        </authorList>
    </citation>
    <scope>IDENTIFICATION</scope>
    <source>
        <tissue evidence="7">Leaf</tissue>
    </source>
</reference>
<dbReference type="GeneID" id="116202478"/>
<dbReference type="InterPro" id="IPR024535">
    <property type="entry name" value="RHGA/B-epi-like_pectate_lyase"/>
</dbReference>
<evidence type="ECO:0000313" key="7">
    <source>
        <dbReference type="RefSeq" id="XP_031389909.1"/>
    </source>
</evidence>
<protein>
    <submittedName>
        <fullName evidence="7">Polygalacturonase QRT3</fullName>
    </submittedName>
</protein>
<dbReference type="PANTHER" id="PTHR33928:SF7">
    <property type="entry name" value="POLYGALACTURONASE QRT3"/>
    <property type="match status" value="1"/>
</dbReference>
<sequence>MNKMEWKALRVSLFIGLAILGAANGNGYGESPGMVQSSFGDRIRRMQEELKASMVSPASSPSPSPQPGTSSPRIYRVTSYGADPTGKTDSTEALLAALSDAIQGPSKGFLMHGIRNLGGAQITLEGGTYMISSPLRCPSAGAGNLVIHGGTLRASDKFPADGYLIDLSAPASSASSSYNYEYITFRDLMLDSNYRGGGILVPKSLRTSIDNCYIAHFTTNGISVQSGHETYIRNSFLGQHITAGGDPGERNFSGTAINLMGNDNAVTDVVIFSASVGIMISGQANTLSGVHCYNKATGFGGTGIYLKLPGLTQTRIVNCYMDFTGIVAEDPVQLDISDSFFLGDAYVVLKSVKGVANGVNIVNNMFSGSNKGVDIVQLDQSTGPFKEIDQVVVDRNNVRGMNLRSTVARGSTQGNGTSWTVDFSSVLLFPNLINHVQYSVSAGTSSLFPNHCLRNTSQNRVVIESDVAVPASVFVTVDQGLTQ</sequence>
<keyword evidence="6" id="KW-1185">Reference proteome</keyword>
<name>A0A218W2Q4_PUNGR</name>
<dbReference type="InterPro" id="IPR039279">
    <property type="entry name" value="QRT3-like"/>
</dbReference>
<dbReference type="FunFam" id="2.160.20.10:FF:000046">
    <property type="entry name" value="Polygalacturonase QRT3"/>
    <property type="match status" value="1"/>
</dbReference>
<dbReference type="Gene3D" id="2.160.20.10">
    <property type="entry name" value="Single-stranded right-handed beta-helix, Pectin lyase-like"/>
    <property type="match status" value="1"/>
</dbReference>
<feature type="chain" id="PRO_5044568874" evidence="2">
    <location>
        <begin position="26"/>
        <end position="483"/>
    </location>
</feature>
<dbReference type="InterPro" id="IPR011050">
    <property type="entry name" value="Pectin_lyase_fold/virulence"/>
</dbReference>
<reference evidence="6" key="3">
    <citation type="journal article" date="2020" name="Plant Biotechnol. J.">
        <title>The pomegranate (Punica granatum L.) draft genome dissects genetic divergence between soft- and hard-seeded cultivars.</title>
        <authorList>
            <person name="Luo X."/>
            <person name="Li H."/>
            <person name="Wu Z."/>
            <person name="Yao W."/>
            <person name="Zhao P."/>
            <person name="Cao D."/>
            <person name="Yu H."/>
            <person name="Li K."/>
            <person name="Poudel K."/>
            <person name="Zhao D."/>
            <person name="Zhang F."/>
            <person name="Xia X."/>
            <person name="Chen L."/>
            <person name="Wang Q."/>
            <person name="Jing D."/>
            <person name="Cao S."/>
        </authorList>
    </citation>
    <scope>NUCLEOTIDE SEQUENCE [LARGE SCALE GENOMIC DNA]</scope>
</reference>
<evidence type="ECO:0000256" key="2">
    <source>
        <dbReference type="SAM" id="SignalP"/>
    </source>
</evidence>
<dbReference type="GO" id="GO:0004650">
    <property type="term" value="F:polygalacturonase activity"/>
    <property type="evidence" value="ECO:0007669"/>
    <property type="project" value="InterPro"/>
</dbReference>
<feature type="region of interest" description="Disordered" evidence="1">
    <location>
        <begin position="52"/>
        <end position="86"/>
    </location>
</feature>
<reference evidence="5" key="1">
    <citation type="journal article" date="2017" name="Plant J.">
        <title>The pomegranate (Punica granatum L.) genome and the genomics of punicalagin biosynthesis.</title>
        <authorList>
            <person name="Qin G."/>
            <person name="Xu C."/>
            <person name="Ming R."/>
            <person name="Tang H."/>
            <person name="Guyot R."/>
            <person name="Kramer E.M."/>
            <person name="Hu Y."/>
            <person name="Yi X."/>
            <person name="Qi Y."/>
            <person name="Xu X."/>
            <person name="Gao Z."/>
            <person name="Pan H."/>
            <person name="Jian J."/>
            <person name="Tian Y."/>
            <person name="Yue Z."/>
            <person name="Xu Y."/>
        </authorList>
    </citation>
    <scope>NUCLEOTIDE SEQUENCE [LARGE SCALE GENOMIC DNA]</scope>
    <source>
        <strain evidence="5">cv. Dabenzi</strain>
    </source>
</reference>
<dbReference type="SMART" id="SM00710">
    <property type="entry name" value="PbH1"/>
    <property type="match status" value="4"/>
</dbReference>
<evidence type="ECO:0000313" key="5">
    <source>
        <dbReference type="Proteomes" id="UP000197138"/>
    </source>
</evidence>
<dbReference type="Pfam" id="PF12708">
    <property type="entry name" value="Pect-lyase_RHGA_epim"/>
    <property type="match status" value="1"/>
</dbReference>
<dbReference type="InterPro" id="IPR012334">
    <property type="entry name" value="Pectin_lyas_fold"/>
</dbReference>
<evidence type="ECO:0000256" key="1">
    <source>
        <dbReference type="SAM" id="MobiDB-lite"/>
    </source>
</evidence>
<dbReference type="EMBL" id="MTKT01005483">
    <property type="protein sequence ID" value="OWM66916.1"/>
    <property type="molecule type" value="Genomic_DNA"/>
</dbReference>
<feature type="signal peptide" evidence="2">
    <location>
        <begin position="1"/>
        <end position="25"/>
    </location>
</feature>
<dbReference type="InterPro" id="IPR006626">
    <property type="entry name" value="PbH1"/>
</dbReference>
<dbReference type="AlphaFoldDB" id="A0A218W2Q4"/>
<dbReference type="Proteomes" id="UP000197138">
    <property type="component" value="Unassembled WGS sequence"/>
</dbReference>
<dbReference type="SUPFAM" id="SSF51126">
    <property type="entry name" value="Pectin lyase-like"/>
    <property type="match status" value="1"/>
</dbReference>
<evidence type="ECO:0000259" key="3">
    <source>
        <dbReference type="Pfam" id="PF12708"/>
    </source>
</evidence>
<dbReference type="PANTHER" id="PTHR33928">
    <property type="entry name" value="POLYGALACTURONASE QRT3"/>
    <property type="match status" value="1"/>
</dbReference>
<dbReference type="OrthoDB" id="1046782at2759"/>
<proteinExistence type="predicted"/>
<evidence type="ECO:0000313" key="4">
    <source>
        <dbReference type="EMBL" id="OWM66916.1"/>
    </source>
</evidence>
<dbReference type="Proteomes" id="UP000515151">
    <property type="component" value="Chromosome 4"/>
</dbReference>
<organism evidence="4 5">
    <name type="scientific">Punica granatum</name>
    <name type="common">Pomegranate</name>
    <dbReference type="NCBI Taxonomy" id="22663"/>
    <lineage>
        <taxon>Eukaryota</taxon>
        <taxon>Viridiplantae</taxon>
        <taxon>Streptophyta</taxon>
        <taxon>Embryophyta</taxon>
        <taxon>Tracheophyta</taxon>
        <taxon>Spermatophyta</taxon>
        <taxon>Magnoliopsida</taxon>
        <taxon>eudicotyledons</taxon>
        <taxon>Gunneridae</taxon>
        <taxon>Pentapetalae</taxon>
        <taxon>rosids</taxon>
        <taxon>malvids</taxon>
        <taxon>Myrtales</taxon>
        <taxon>Lythraceae</taxon>
        <taxon>Punica</taxon>
    </lineage>
</organism>
<keyword evidence="2" id="KW-0732">Signal</keyword>
<evidence type="ECO:0000313" key="6">
    <source>
        <dbReference type="Proteomes" id="UP000515151"/>
    </source>
</evidence>
<reference evidence="4" key="2">
    <citation type="submission" date="2017-06" db="EMBL/GenBank/DDBJ databases">
        <title>The pomegranate genome and the genomics of punicalagin biosynthesis.</title>
        <authorList>
            <person name="Xu C."/>
        </authorList>
    </citation>
    <scope>NUCLEOTIDE SEQUENCE [LARGE SCALE GENOMIC DNA]</scope>
    <source>
        <tissue evidence="4">Fresh leaf</tissue>
    </source>
</reference>
<accession>A0A218W2Q4</accession>
<gene>
    <name evidence="7" type="primary">LOC116202478</name>
    <name evidence="4" type="ORF">CDL15_Pgr018405</name>
</gene>